<reference evidence="13 14" key="1">
    <citation type="submission" date="2016-08" db="EMBL/GenBank/DDBJ databases">
        <authorList>
            <person name="Seilhamer J.J."/>
        </authorList>
    </citation>
    <scope>NUCLEOTIDE SEQUENCE [LARGE SCALE GENOMIC DNA]</scope>
    <source>
        <strain evidence="13 14">CFBP4644</strain>
    </source>
</reference>
<evidence type="ECO:0000313" key="14">
    <source>
        <dbReference type="Proteomes" id="UP000239865"/>
    </source>
</evidence>
<dbReference type="InterPro" id="IPR019301">
    <property type="entry name" value="Flagellar_prot_FlgJ_N"/>
</dbReference>
<dbReference type="Pfam" id="PF01832">
    <property type="entry name" value="Glucosaminidase"/>
    <property type="match status" value="1"/>
</dbReference>
<dbReference type="NCBIfam" id="TIGR02541">
    <property type="entry name" value="flagell_FlgJ"/>
    <property type="match status" value="1"/>
</dbReference>
<feature type="domain" description="Mannosyl-glycoprotein endo-beta-N-acetylglucosamidase-like" evidence="12">
    <location>
        <begin position="211"/>
        <end position="374"/>
    </location>
</feature>
<keyword evidence="13" id="KW-0282">Flagellum</keyword>
<evidence type="ECO:0000256" key="9">
    <source>
        <dbReference type="ARBA" id="ARBA00023295"/>
    </source>
</evidence>
<protein>
    <recommendedName>
        <fullName evidence="5">Peptidoglycan hydrolase FlgJ</fullName>
    </recommendedName>
    <alternativeName>
        <fullName evidence="11">Muramidase FlgJ</fullName>
    </alternativeName>
</protein>
<comment type="similarity">
    <text evidence="3">In the N-terminal section; belongs to the FlgJ family.</text>
</comment>
<keyword evidence="8 13" id="KW-0378">Hydrolase</keyword>
<dbReference type="GO" id="GO:0016798">
    <property type="term" value="F:hydrolase activity, acting on glycosyl bonds"/>
    <property type="evidence" value="ECO:0007669"/>
    <property type="project" value="UniProtKB-KW"/>
</dbReference>
<keyword evidence="9" id="KW-0326">Glycosidase</keyword>
<dbReference type="GO" id="GO:0044780">
    <property type="term" value="P:bacterial-type flagellum assembly"/>
    <property type="evidence" value="ECO:0007669"/>
    <property type="project" value="InterPro"/>
</dbReference>
<evidence type="ECO:0000256" key="3">
    <source>
        <dbReference type="ARBA" id="ARBA00006880"/>
    </source>
</evidence>
<comment type="caution">
    <text evidence="13">The sequence shown here is derived from an EMBL/GenBank/DDBJ whole genome shotgun (WGS) entry which is preliminary data.</text>
</comment>
<gene>
    <name evidence="13" type="primary">flgJ</name>
    <name evidence="13" type="ORF">XmelCFBP4644_18375</name>
</gene>
<keyword evidence="6" id="KW-0574">Periplasm</keyword>
<dbReference type="AlphaFoldDB" id="A0A2S7DAZ3"/>
<evidence type="ECO:0000256" key="6">
    <source>
        <dbReference type="ARBA" id="ARBA00022764"/>
    </source>
</evidence>
<dbReference type="EMBL" id="MDEH01000014">
    <property type="protein sequence ID" value="PPU70967.1"/>
    <property type="molecule type" value="Genomic_DNA"/>
</dbReference>
<evidence type="ECO:0000256" key="11">
    <source>
        <dbReference type="ARBA" id="ARBA00030835"/>
    </source>
</evidence>
<dbReference type="GO" id="GO:0004040">
    <property type="term" value="F:amidase activity"/>
    <property type="evidence" value="ECO:0007669"/>
    <property type="project" value="InterPro"/>
</dbReference>
<evidence type="ECO:0000256" key="1">
    <source>
        <dbReference type="ARBA" id="ARBA00002954"/>
    </source>
</evidence>
<dbReference type="Gene3D" id="1.10.530.10">
    <property type="match status" value="1"/>
</dbReference>
<dbReference type="Gene3D" id="2.10.70.40">
    <property type="entry name" value="peptidoglycan hydrolase"/>
    <property type="match status" value="1"/>
</dbReference>
<sequence>MRIAASPIDLNPSTKADPAKIDKVSRQLEGQFAQMLVKSMRDASSGDPMFPGENQMFREMYDQQMAKALTEGKGLGLSAMIAKQLGGQTGGPALNTALNTAEAAKAYALVAGKRDASLPLPARDGAAGGVGAAIGSAVGAAAGLGTGGLSGIGMSQVLDLIAGRTGGGESGGDDAAALSWPSANDRWTDVAASDAADANAAVTASAASSAAASLGERTPEGFVAKIWTHAQKAARELGVDPRALVAQAALETGWGRRGIGNGNGGDSNNLFGIKATGWNGARVTTGTHEYVNGVKTTETADFRAYGSAEESFADYVRLLKNNSRYQPALRAGTDIRGFARGLQQAGYATDPGYAAKIAAIANGPTIDRAVAAIGNAAADLSNRYASTAEPAGFGTLRR</sequence>
<dbReference type="SMART" id="SM00047">
    <property type="entry name" value="LYZ2"/>
    <property type="match status" value="1"/>
</dbReference>
<dbReference type="PRINTS" id="PR01002">
    <property type="entry name" value="FLGFLGJ"/>
</dbReference>
<dbReference type="GO" id="GO:0071555">
    <property type="term" value="P:cell wall organization"/>
    <property type="evidence" value="ECO:0007669"/>
    <property type="project" value="UniProtKB-KW"/>
</dbReference>
<accession>A0A2S7DAZ3</accession>
<evidence type="ECO:0000256" key="8">
    <source>
        <dbReference type="ARBA" id="ARBA00022801"/>
    </source>
</evidence>
<dbReference type="InterPro" id="IPR051056">
    <property type="entry name" value="Glycosyl_Hydrolase_73"/>
</dbReference>
<dbReference type="PANTHER" id="PTHR33308:SF9">
    <property type="entry name" value="PEPTIDOGLYCAN HYDROLASE FLGJ"/>
    <property type="match status" value="1"/>
</dbReference>
<evidence type="ECO:0000256" key="5">
    <source>
        <dbReference type="ARBA" id="ARBA00013433"/>
    </source>
</evidence>
<evidence type="ECO:0000256" key="2">
    <source>
        <dbReference type="ARBA" id="ARBA00004418"/>
    </source>
</evidence>
<evidence type="ECO:0000259" key="12">
    <source>
        <dbReference type="SMART" id="SM00047"/>
    </source>
</evidence>
<evidence type="ECO:0000256" key="4">
    <source>
        <dbReference type="ARBA" id="ARBA00007974"/>
    </source>
</evidence>
<keyword evidence="13" id="KW-0969">Cilium</keyword>
<proteinExistence type="inferred from homology"/>
<dbReference type="InterPro" id="IPR002901">
    <property type="entry name" value="MGlyc_endo_b_GlcNAc-like_dom"/>
</dbReference>
<comment type="subcellular location">
    <subcellularLocation>
        <location evidence="2">Periplasm</location>
    </subcellularLocation>
</comment>
<evidence type="ECO:0000256" key="7">
    <source>
        <dbReference type="ARBA" id="ARBA00022795"/>
    </source>
</evidence>
<dbReference type="Proteomes" id="UP000239865">
    <property type="component" value="Unassembled WGS sequence"/>
</dbReference>
<name>A0A2S7DAZ3_9XANT</name>
<dbReference type="Pfam" id="PF10135">
    <property type="entry name" value="Rod-binding"/>
    <property type="match status" value="1"/>
</dbReference>
<dbReference type="PANTHER" id="PTHR33308">
    <property type="entry name" value="PEPTIDOGLYCAN HYDROLASE FLGJ"/>
    <property type="match status" value="1"/>
</dbReference>
<organism evidence="13 14">
    <name type="scientific">Xanthomonas melonis</name>
    <dbReference type="NCBI Taxonomy" id="56456"/>
    <lineage>
        <taxon>Bacteria</taxon>
        <taxon>Pseudomonadati</taxon>
        <taxon>Pseudomonadota</taxon>
        <taxon>Gammaproteobacteria</taxon>
        <taxon>Lysobacterales</taxon>
        <taxon>Lysobacteraceae</taxon>
        <taxon>Xanthomonas</taxon>
    </lineage>
</organism>
<dbReference type="RefSeq" id="WP_104588646.1">
    <property type="nucleotide sequence ID" value="NZ_JAJGQH010000005.1"/>
</dbReference>
<dbReference type="GO" id="GO:0042597">
    <property type="term" value="C:periplasmic space"/>
    <property type="evidence" value="ECO:0007669"/>
    <property type="project" value="UniProtKB-SubCell"/>
</dbReference>
<dbReference type="InterPro" id="IPR013377">
    <property type="entry name" value="FlgJ"/>
</dbReference>
<keyword evidence="10" id="KW-0961">Cell wall biogenesis/degradation</keyword>
<comment type="similarity">
    <text evidence="4">In the C-terminal section; belongs to the glycosyl hydrolase 73 family.</text>
</comment>
<evidence type="ECO:0000256" key="10">
    <source>
        <dbReference type="ARBA" id="ARBA00023316"/>
    </source>
</evidence>
<keyword evidence="13" id="KW-0966">Cell projection</keyword>
<keyword evidence="7" id="KW-1005">Bacterial flagellum biogenesis</keyword>
<dbReference type="GO" id="GO:0071973">
    <property type="term" value="P:bacterial-type flagellum-dependent cell motility"/>
    <property type="evidence" value="ECO:0007669"/>
    <property type="project" value="TreeGrafter"/>
</dbReference>
<comment type="function">
    <text evidence="1">Flagellum-specific muramidase which hydrolyzes the peptidoglycan layer to assemble the rod structure in the periplasmic space.</text>
</comment>
<dbReference type="OrthoDB" id="289937at2"/>
<evidence type="ECO:0000313" key="13">
    <source>
        <dbReference type="EMBL" id="PPU70967.1"/>
    </source>
</evidence>